<dbReference type="NCBIfam" id="TIGR00553">
    <property type="entry name" value="pabB"/>
    <property type="match status" value="1"/>
</dbReference>
<dbReference type="InterPro" id="IPR005802">
    <property type="entry name" value="ADC_synth_comp_1"/>
</dbReference>
<dbReference type="Gene3D" id="3.60.120.10">
    <property type="entry name" value="Anthranilate synthase"/>
    <property type="match status" value="1"/>
</dbReference>
<feature type="region of interest" description="Disordered" evidence="1">
    <location>
        <begin position="384"/>
        <end position="407"/>
    </location>
</feature>
<proteinExistence type="predicted"/>
<comment type="caution">
    <text evidence="3">The sequence shown here is derived from an EMBL/GenBank/DDBJ whole genome shotgun (WGS) entry which is preliminary data.</text>
</comment>
<dbReference type="Proteomes" id="UP000292039">
    <property type="component" value="Unassembled WGS sequence"/>
</dbReference>
<dbReference type="InterPro" id="IPR019999">
    <property type="entry name" value="Anth_synth_I-like"/>
</dbReference>
<feature type="compositionally biased region" description="Basic and acidic residues" evidence="1">
    <location>
        <begin position="397"/>
        <end position="407"/>
    </location>
</feature>
<organism evidence="3 4">
    <name type="scientific">Kerstersia gyiorum</name>
    <dbReference type="NCBI Taxonomy" id="206506"/>
    <lineage>
        <taxon>Bacteria</taxon>
        <taxon>Pseudomonadati</taxon>
        <taxon>Pseudomonadota</taxon>
        <taxon>Betaproteobacteria</taxon>
        <taxon>Burkholderiales</taxon>
        <taxon>Alcaligenaceae</taxon>
        <taxon>Kerstersia</taxon>
    </lineage>
</organism>
<dbReference type="NCBIfam" id="NF005698">
    <property type="entry name" value="PRK07508.1"/>
    <property type="match status" value="1"/>
</dbReference>
<dbReference type="PRINTS" id="PR00095">
    <property type="entry name" value="ANTSNTHASEI"/>
</dbReference>
<dbReference type="PANTHER" id="PTHR11236:SF50">
    <property type="entry name" value="AMINODEOXYCHORISMATE SYNTHASE COMPONENT 1"/>
    <property type="match status" value="1"/>
</dbReference>
<dbReference type="Pfam" id="PF00425">
    <property type="entry name" value="Chorismate_bind"/>
    <property type="match status" value="1"/>
</dbReference>
<dbReference type="GO" id="GO:0000162">
    <property type="term" value="P:L-tryptophan biosynthetic process"/>
    <property type="evidence" value="ECO:0007669"/>
    <property type="project" value="TreeGrafter"/>
</dbReference>
<dbReference type="PANTHER" id="PTHR11236">
    <property type="entry name" value="AMINOBENZOATE/ANTHRANILATE SYNTHASE"/>
    <property type="match status" value="1"/>
</dbReference>
<evidence type="ECO:0000256" key="1">
    <source>
        <dbReference type="SAM" id="MobiDB-lite"/>
    </source>
</evidence>
<gene>
    <name evidence="3" type="ORF">EV679_3115</name>
</gene>
<name>A0A4Q7MBF0_9BURK</name>
<dbReference type="InterPro" id="IPR005801">
    <property type="entry name" value="ADC_synthase"/>
</dbReference>
<evidence type="ECO:0000313" key="4">
    <source>
        <dbReference type="Proteomes" id="UP000292039"/>
    </source>
</evidence>
<accession>A0A4Q7MBF0</accession>
<dbReference type="EMBL" id="SGWZ01000006">
    <property type="protein sequence ID" value="RZS65326.1"/>
    <property type="molecule type" value="Genomic_DNA"/>
</dbReference>
<dbReference type="InterPro" id="IPR015890">
    <property type="entry name" value="Chorismate_C"/>
</dbReference>
<evidence type="ECO:0000313" key="3">
    <source>
        <dbReference type="EMBL" id="RZS65326.1"/>
    </source>
</evidence>
<sequence length="407" mass="44540">MHCRFEDRLGGGALVMEGEPTRLAVSSPATLDDTLAMLDAASADGKWIALALEYELGEWLEPSLLPGAVQPAPRQPPAPRLRAWVFDSARREEPWQPDTGRAAGITAITPRQARADYLKRIEAVRAHIAQGDVYQINYTMPLDVTFEGHTETLYRQLASRHPCAHAAYIEDGDYRLLSFSPELFVARTGDALTCRPMKGTAPRHPDPATDFALGQELRASAKNLAENLMIVDLLRNDLGRLARTGSVQVDPLFELERYPSVWTLTSTVHASAPRLPLGRVLRALFPCGSITGAPKIAAMQRIRALEPWPRGQYCGSIGWIAPGGDFSLNVAIRTLVSTEPGKGAYHVGGGIVHDSDAAMEWEECLWKARLLLDACRDDSVLSRWSARTTPTPGPRHAATDRDSAHGT</sequence>
<evidence type="ECO:0000259" key="2">
    <source>
        <dbReference type="Pfam" id="PF00425"/>
    </source>
</evidence>
<dbReference type="RefSeq" id="WP_130487687.1">
    <property type="nucleotide sequence ID" value="NZ_CBCSEB010000004.1"/>
</dbReference>
<dbReference type="GO" id="GO:0009396">
    <property type="term" value="P:folic acid-containing compound biosynthetic process"/>
    <property type="evidence" value="ECO:0007669"/>
    <property type="project" value="InterPro"/>
</dbReference>
<dbReference type="AlphaFoldDB" id="A0A4Q7MBF0"/>
<protein>
    <submittedName>
        <fullName evidence="3">Aminodeoxychorismate synthase subunit I</fullName>
    </submittedName>
</protein>
<reference evidence="3 4" key="1">
    <citation type="submission" date="2019-02" db="EMBL/GenBank/DDBJ databases">
        <title>Genomic Encyclopedia of Type Strains, Phase IV (KMG-IV): sequencing the most valuable type-strain genomes for metagenomic binning, comparative biology and taxonomic classification.</title>
        <authorList>
            <person name="Goeker M."/>
        </authorList>
    </citation>
    <scope>NUCLEOTIDE SEQUENCE [LARGE SCALE GENOMIC DNA]</scope>
    <source>
        <strain evidence="3 4">DSM 16618</strain>
    </source>
</reference>
<dbReference type="GO" id="GO:0046820">
    <property type="term" value="F:4-amino-4-deoxychorismate synthase activity"/>
    <property type="evidence" value="ECO:0007669"/>
    <property type="project" value="TreeGrafter"/>
</dbReference>
<dbReference type="SUPFAM" id="SSF56322">
    <property type="entry name" value="ADC synthase"/>
    <property type="match status" value="1"/>
</dbReference>
<feature type="domain" description="Chorismate-utilising enzyme C-terminal" evidence="2">
    <location>
        <begin position="114"/>
        <end position="367"/>
    </location>
</feature>